<comment type="caution">
    <text evidence="2">The sequence shown here is derived from an EMBL/GenBank/DDBJ whole genome shotgun (WGS) entry which is preliminary data.</text>
</comment>
<dbReference type="Proteomes" id="UP001157125">
    <property type="component" value="Unassembled WGS sequence"/>
</dbReference>
<organism evidence="2 3">
    <name type="scientific">Demequina litorisediminis</name>
    <dbReference type="NCBI Taxonomy" id="1849022"/>
    <lineage>
        <taxon>Bacteria</taxon>
        <taxon>Bacillati</taxon>
        <taxon>Actinomycetota</taxon>
        <taxon>Actinomycetes</taxon>
        <taxon>Micrococcales</taxon>
        <taxon>Demequinaceae</taxon>
        <taxon>Demequina</taxon>
    </lineage>
</organism>
<gene>
    <name evidence="2" type="ORF">GCM10025876_22650</name>
</gene>
<name>A0ABQ6IFV6_9MICO</name>
<evidence type="ECO:0000313" key="3">
    <source>
        <dbReference type="Proteomes" id="UP001157125"/>
    </source>
</evidence>
<evidence type="ECO:0000256" key="1">
    <source>
        <dbReference type="SAM" id="MobiDB-lite"/>
    </source>
</evidence>
<reference evidence="3" key="1">
    <citation type="journal article" date="2019" name="Int. J. Syst. Evol. Microbiol.">
        <title>The Global Catalogue of Microorganisms (GCM) 10K type strain sequencing project: providing services to taxonomists for standard genome sequencing and annotation.</title>
        <authorList>
            <consortium name="The Broad Institute Genomics Platform"/>
            <consortium name="The Broad Institute Genome Sequencing Center for Infectious Disease"/>
            <person name="Wu L."/>
            <person name="Ma J."/>
        </authorList>
    </citation>
    <scope>NUCLEOTIDE SEQUENCE [LARGE SCALE GENOMIC DNA]</scope>
    <source>
        <strain evidence="3">NBRC 112299</strain>
    </source>
</reference>
<sequence length="65" mass="6783">MAVNQADPNTSRKPRLSSSGPQNELSLMNAWVSVALCGHCGSTDPGIAAIASRSSRINATRIDVT</sequence>
<evidence type="ECO:0000313" key="2">
    <source>
        <dbReference type="EMBL" id="GMA36061.1"/>
    </source>
</evidence>
<feature type="region of interest" description="Disordered" evidence="1">
    <location>
        <begin position="1"/>
        <end position="22"/>
    </location>
</feature>
<accession>A0ABQ6IFV6</accession>
<proteinExistence type="predicted"/>
<protein>
    <submittedName>
        <fullName evidence="2">Uncharacterized protein</fullName>
    </submittedName>
</protein>
<dbReference type="EMBL" id="BSUN01000001">
    <property type="protein sequence ID" value="GMA36061.1"/>
    <property type="molecule type" value="Genomic_DNA"/>
</dbReference>
<keyword evidence="3" id="KW-1185">Reference proteome</keyword>